<keyword evidence="3" id="KW-1185">Reference proteome</keyword>
<organism evidence="2 3">
    <name type="scientific">Didymella glomerata</name>
    <dbReference type="NCBI Taxonomy" id="749621"/>
    <lineage>
        <taxon>Eukaryota</taxon>
        <taxon>Fungi</taxon>
        <taxon>Dikarya</taxon>
        <taxon>Ascomycota</taxon>
        <taxon>Pezizomycotina</taxon>
        <taxon>Dothideomycetes</taxon>
        <taxon>Pleosporomycetidae</taxon>
        <taxon>Pleosporales</taxon>
        <taxon>Pleosporineae</taxon>
        <taxon>Didymellaceae</taxon>
        <taxon>Didymella</taxon>
    </lineage>
</organism>
<reference evidence="2" key="1">
    <citation type="submission" date="2022-10" db="EMBL/GenBank/DDBJ databases">
        <title>Tapping the CABI collections for fungal endophytes: first genome assemblies for Collariella, Neodidymelliopsis, Ascochyta clinopodiicola, Didymella pomorum, Didymosphaeria variabile, Neocosmospora piperis and Neocucurbitaria cava.</title>
        <authorList>
            <person name="Hill R."/>
        </authorList>
    </citation>
    <scope>NUCLEOTIDE SEQUENCE</scope>
    <source>
        <strain evidence="2">IMI 360193</strain>
    </source>
</reference>
<feature type="region of interest" description="Disordered" evidence="1">
    <location>
        <begin position="429"/>
        <end position="455"/>
    </location>
</feature>
<dbReference type="OrthoDB" id="3945102at2759"/>
<protein>
    <recommendedName>
        <fullName evidence="4">BTB domain-containing protein</fullName>
    </recommendedName>
</protein>
<dbReference type="AlphaFoldDB" id="A0A9W8X7J2"/>
<feature type="region of interest" description="Disordered" evidence="1">
    <location>
        <begin position="346"/>
        <end position="372"/>
    </location>
</feature>
<dbReference type="Proteomes" id="UP001140562">
    <property type="component" value="Unassembled WGS sequence"/>
</dbReference>
<feature type="region of interest" description="Disordered" evidence="1">
    <location>
        <begin position="256"/>
        <end position="289"/>
    </location>
</feature>
<feature type="compositionally biased region" description="Basic and acidic residues" evidence="1">
    <location>
        <begin position="363"/>
        <end position="372"/>
    </location>
</feature>
<accession>A0A9W8X7J2</accession>
<name>A0A9W8X7J2_9PLEO</name>
<evidence type="ECO:0008006" key="4">
    <source>
        <dbReference type="Google" id="ProtNLM"/>
    </source>
</evidence>
<comment type="caution">
    <text evidence="2">The sequence shown here is derived from an EMBL/GenBank/DDBJ whole genome shotgun (WGS) entry which is preliminary data.</text>
</comment>
<evidence type="ECO:0000313" key="3">
    <source>
        <dbReference type="Proteomes" id="UP001140562"/>
    </source>
</evidence>
<gene>
    <name evidence="2" type="ORF">N0V87_001240</name>
</gene>
<feature type="compositionally biased region" description="Polar residues" evidence="1">
    <location>
        <begin position="264"/>
        <end position="277"/>
    </location>
</feature>
<proteinExistence type="predicted"/>
<evidence type="ECO:0000313" key="2">
    <source>
        <dbReference type="EMBL" id="KAJ4342254.1"/>
    </source>
</evidence>
<sequence>MDDLTFLDEELGSEYGASDAILKVVLPGSKVIHISNAISPFKFVDTCPLLYHAFEYNAQSRLQASLEASSDTAIISLVRYCYTGSYLAGEPDGDSILLLQHAETYKIAEDFDVPKLQIMAHGNFSCQIEFACSLPKHPKDLLDTIRFVYRHFASDEARRNHNLVDTLLNYCVSVYLYHKLGESLDFLTAVHEIPAFRQDLCRTNIARNFEDDCAAEIIRLPSGSLAEPSNAPTTLASRELPSAMLFNLPRKSASPSAAPIENASADSKTAAKSNTSPFDGGYRWPALKPRRDIPDRSKYSVSPCALSAALLKFSDVGFSDTDDDEREMDDALRKYKRARIDETSARLKGGPLLPEAGPSSGPRIKEEASASTKVDEASYWESAFEQAEVHPAKVATEGTSQSARRLLFEYGRRNARPAPVLQLSKCDAKASASTTLPHRPRNPEPVPGTGKAADNLSEDEGFTIVHHAETTGNSTPRTQMSSPELIPLESIAETMIKDEIASDDEWTDVEPLT</sequence>
<dbReference type="EMBL" id="JAPEUV010000007">
    <property type="protein sequence ID" value="KAJ4342254.1"/>
    <property type="molecule type" value="Genomic_DNA"/>
</dbReference>
<evidence type="ECO:0000256" key="1">
    <source>
        <dbReference type="SAM" id="MobiDB-lite"/>
    </source>
</evidence>